<keyword evidence="1" id="KW-0812">Transmembrane</keyword>
<evidence type="ECO:0000313" key="2">
    <source>
        <dbReference type="EMBL" id="EDZ96193.1"/>
    </source>
</evidence>
<dbReference type="AlphaFoldDB" id="B5VXI8"/>
<sequence>MYGSEWEGVKATLLSTPNRRLAQRWDSSQALLSVCPTVVAFLPILFRLKQIYLKN</sequence>
<reference evidence="2 3" key="1">
    <citation type="journal article" date="2011" name="Appl. Environ. Microbiol.">
        <title>Contribution of a Sodium Ion Gradient to Energy Conservation during Fermentation in the Cyanobacterium Arthrospira (Spirulina) maxima CS-328.</title>
        <authorList>
            <person name="Carrieri D."/>
            <person name="Ananyev G."/>
            <person name="Lenz O."/>
            <person name="Bryant D.A."/>
            <person name="Dismukes G.C."/>
        </authorList>
    </citation>
    <scope>NUCLEOTIDE SEQUENCE [LARGE SCALE GENOMIC DNA]</scope>
    <source>
        <strain evidence="2 3">CS-328</strain>
    </source>
</reference>
<gene>
    <name evidence="2" type="ORF">AmaxDRAFT_1230</name>
</gene>
<accession>B5VXI8</accession>
<dbReference type="Proteomes" id="UP000004061">
    <property type="component" value="Unassembled WGS sequence"/>
</dbReference>
<proteinExistence type="predicted"/>
<protein>
    <submittedName>
        <fullName evidence="2">Uncharacterized protein</fullName>
    </submittedName>
</protein>
<keyword evidence="3" id="KW-1185">Reference proteome</keyword>
<evidence type="ECO:0000313" key="3">
    <source>
        <dbReference type="Proteomes" id="UP000004061"/>
    </source>
</evidence>
<keyword evidence="1" id="KW-0472">Membrane</keyword>
<name>B5VXI8_LIMMA</name>
<keyword evidence="1" id="KW-1133">Transmembrane helix</keyword>
<evidence type="ECO:0000256" key="1">
    <source>
        <dbReference type="SAM" id="Phobius"/>
    </source>
</evidence>
<organism evidence="2 3">
    <name type="scientific">Limnospira maxima CS-328</name>
    <dbReference type="NCBI Taxonomy" id="513049"/>
    <lineage>
        <taxon>Bacteria</taxon>
        <taxon>Bacillati</taxon>
        <taxon>Cyanobacteriota</taxon>
        <taxon>Cyanophyceae</taxon>
        <taxon>Oscillatoriophycideae</taxon>
        <taxon>Oscillatoriales</taxon>
        <taxon>Sirenicapillariaceae</taxon>
        <taxon>Limnospira</taxon>
    </lineage>
</organism>
<dbReference type="EMBL" id="ABYK01000006">
    <property type="protein sequence ID" value="EDZ96193.1"/>
    <property type="molecule type" value="Genomic_DNA"/>
</dbReference>
<feature type="transmembrane region" description="Helical" evidence="1">
    <location>
        <begin position="30"/>
        <end position="48"/>
    </location>
</feature>
<comment type="caution">
    <text evidence="2">The sequence shown here is derived from an EMBL/GenBank/DDBJ whole genome shotgun (WGS) entry which is preliminary data.</text>
</comment>